<dbReference type="InterPro" id="IPR002052">
    <property type="entry name" value="DNA_methylase_N6_adenine_CS"/>
</dbReference>
<reference evidence="9" key="1">
    <citation type="journal article" date="2019" name="Int. J. Syst. Evol. Microbiol.">
        <title>The Global Catalogue of Microorganisms (GCM) 10K type strain sequencing project: providing services to taxonomists for standard genome sequencing and annotation.</title>
        <authorList>
            <consortium name="The Broad Institute Genomics Platform"/>
            <consortium name="The Broad Institute Genome Sequencing Center for Infectious Disease"/>
            <person name="Wu L."/>
            <person name="Ma J."/>
        </authorList>
    </citation>
    <scope>NUCLEOTIDE SEQUENCE [LARGE SCALE GENOMIC DNA]</scope>
    <source>
        <strain evidence="9">JCM 17555</strain>
    </source>
</reference>
<evidence type="ECO:0000256" key="1">
    <source>
        <dbReference type="ARBA" id="ARBA00022490"/>
    </source>
</evidence>
<evidence type="ECO:0000256" key="3">
    <source>
        <dbReference type="ARBA" id="ARBA00022603"/>
    </source>
</evidence>
<sequence>MQVRFIGSQGISVSASDELSPPSAAIHKRADLLRPDCVLIWPPADALPAALEAEHRLAIVETAAAADRYLSCWPQEATRVTSAVTGLGQISFDDLPADPQLLVFMPKAKQALYRMFKMLIEASASSHEVLIVGEKRSGVDGIGKSLVKAGVEAGKVDSLRHCQIWRVSVQRGDEALVHWLDAALARDQARFEFTNPLTLKSLSLNSGAGVFSFGQLDEGTQLLLRSLCEWLNDCPSDQRASINDRKRSGVLAGRVLDFGCGNGVISAALAQFDQSLEIIALDTSAYACESTAENLAKLAPDAQVIMADGVKPLIEAGDNSGFDWIISNPPFHEGLRKTLEPTLVFFESLSALLRPGGRVLLVANSFLPYQQFLQKHKFEVTVLQEDTRFTVMMVKRVLKR</sequence>
<dbReference type="InterPro" id="IPR029063">
    <property type="entry name" value="SAM-dependent_MTases_sf"/>
</dbReference>
<evidence type="ECO:0000313" key="8">
    <source>
        <dbReference type="EMBL" id="GAA3976778.1"/>
    </source>
</evidence>
<keyword evidence="3" id="KW-0489">Methyltransferase</keyword>
<dbReference type="InterPro" id="IPR046977">
    <property type="entry name" value="RsmC/RlmG"/>
</dbReference>
<evidence type="ECO:0000256" key="4">
    <source>
        <dbReference type="ARBA" id="ARBA00022679"/>
    </source>
</evidence>
<dbReference type="PROSITE" id="PS00092">
    <property type="entry name" value="N6_MTASE"/>
    <property type="match status" value="1"/>
</dbReference>
<organism evidence="8 9">
    <name type="scientific">Allohahella marinimesophila</name>
    <dbReference type="NCBI Taxonomy" id="1054972"/>
    <lineage>
        <taxon>Bacteria</taxon>
        <taxon>Pseudomonadati</taxon>
        <taxon>Pseudomonadota</taxon>
        <taxon>Gammaproteobacteria</taxon>
        <taxon>Oceanospirillales</taxon>
        <taxon>Hahellaceae</taxon>
        <taxon>Allohahella</taxon>
    </lineage>
</organism>
<dbReference type="SUPFAM" id="SSF53335">
    <property type="entry name" value="S-adenosyl-L-methionine-dependent methyltransferases"/>
    <property type="match status" value="1"/>
</dbReference>
<keyword evidence="9" id="KW-1185">Reference proteome</keyword>
<protein>
    <submittedName>
        <fullName evidence="8">Uncharacterized protein</fullName>
    </submittedName>
</protein>
<keyword evidence="2" id="KW-0698">rRNA processing</keyword>
<accession>A0ABP7Q5K0</accession>
<proteinExistence type="predicted"/>
<evidence type="ECO:0000313" key="9">
    <source>
        <dbReference type="Proteomes" id="UP001501337"/>
    </source>
</evidence>
<dbReference type="RefSeq" id="WP_344809210.1">
    <property type="nucleotide sequence ID" value="NZ_BAABBO010000019.1"/>
</dbReference>
<evidence type="ECO:0000259" key="6">
    <source>
        <dbReference type="Pfam" id="PF05175"/>
    </source>
</evidence>
<name>A0ABP7Q5K0_9GAMM</name>
<dbReference type="Gene3D" id="3.40.50.150">
    <property type="entry name" value="Vaccinia Virus protein VP39"/>
    <property type="match status" value="2"/>
</dbReference>
<dbReference type="Pfam" id="PF05175">
    <property type="entry name" value="MTS"/>
    <property type="match status" value="1"/>
</dbReference>
<keyword evidence="1" id="KW-0963">Cytoplasm</keyword>
<gene>
    <name evidence="8" type="ORF">GCM10022278_37070</name>
</gene>
<keyword evidence="5" id="KW-0949">S-adenosyl-L-methionine</keyword>
<dbReference type="Pfam" id="PF08468">
    <property type="entry name" value="MTS_N"/>
    <property type="match status" value="1"/>
</dbReference>
<evidence type="ECO:0000256" key="2">
    <source>
        <dbReference type="ARBA" id="ARBA00022552"/>
    </source>
</evidence>
<feature type="domain" description="Methyltransferase small" evidence="6">
    <location>
        <begin position="203"/>
        <end position="392"/>
    </location>
</feature>
<feature type="domain" description="Methyltransferase small N-terminal" evidence="7">
    <location>
        <begin position="24"/>
        <end position="172"/>
    </location>
</feature>
<dbReference type="InterPro" id="IPR013675">
    <property type="entry name" value="Mtase_sm_N"/>
</dbReference>
<keyword evidence="4" id="KW-0808">Transferase</keyword>
<dbReference type="PANTHER" id="PTHR47816">
    <property type="entry name" value="RIBOSOMAL RNA SMALL SUBUNIT METHYLTRANSFERASE C"/>
    <property type="match status" value="1"/>
</dbReference>
<comment type="caution">
    <text evidence="8">The sequence shown here is derived from an EMBL/GenBank/DDBJ whole genome shotgun (WGS) entry which is preliminary data.</text>
</comment>
<dbReference type="EMBL" id="BAABBO010000019">
    <property type="protein sequence ID" value="GAA3976778.1"/>
    <property type="molecule type" value="Genomic_DNA"/>
</dbReference>
<dbReference type="CDD" id="cd02440">
    <property type="entry name" value="AdoMet_MTases"/>
    <property type="match status" value="1"/>
</dbReference>
<dbReference type="PANTHER" id="PTHR47816:SF4">
    <property type="entry name" value="RIBOSOMAL RNA SMALL SUBUNIT METHYLTRANSFERASE C"/>
    <property type="match status" value="1"/>
</dbReference>
<dbReference type="PRINTS" id="PR00507">
    <property type="entry name" value="N12N6MTFRASE"/>
</dbReference>
<dbReference type="InterPro" id="IPR007848">
    <property type="entry name" value="Small_mtfrase_dom"/>
</dbReference>
<evidence type="ECO:0000256" key="5">
    <source>
        <dbReference type="ARBA" id="ARBA00022691"/>
    </source>
</evidence>
<dbReference type="Proteomes" id="UP001501337">
    <property type="component" value="Unassembled WGS sequence"/>
</dbReference>
<evidence type="ECO:0000259" key="7">
    <source>
        <dbReference type="Pfam" id="PF08468"/>
    </source>
</evidence>